<comment type="caution">
    <text evidence="1">The sequence shown here is derived from an EMBL/GenBank/DDBJ whole genome shotgun (WGS) entry which is preliminary data.</text>
</comment>
<proteinExistence type="predicted"/>
<dbReference type="Gramene" id="OMO81547">
    <property type="protein sequence ID" value="OMO81547"/>
    <property type="gene ID" value="CCACVL1_12370"/>
</dbReference>
<dbReference type="Proteomes" id="UP000188268">
    <property type="component" value="Unassembled WGS sequence"/>
</dbReference>
<name>A0A1R3IG49_COCAP</name>
<keyword evidence="2" id="KW-1185">Reference proteome</keyword>
<organism evidence="1 2">
    <name type="scientific">Corchorus capsularis</name>
    <name type="common">Jute</name>
    <dbReference type="NCBI Taxonomy" id="210143"/>
    <lineage>
        <taxon>Eukaryota</taxon>
        <taxon>Viridiplantae</taxon>
        <taxon>Streptophyta</taxon>
        <taxon>Embryophyta</taxon>
        <taxon>Tracheophyta</taxon>
        <taxon>Spermatophyta</taxon>
        <taxon>Magnoliopsida</taxon>
        <taxon>eudicotyledons</taxon>
        <taxon>Gunneridae</taxon>
        <taxon>Pentapetalae</taxon>
        <taxon>rosids</taxon>
        <taxon>malvids</taxon>
        <taxon>Malvales</taxon>
        <taxon>Malvaceae</taxon>
        <taxon>Grewioideae</taxon>
        <taxon>Apeibeae</taxon>
        <taxon>Corchorus</taxon>
    </lineage>
</organism>
<evidence type="ECO:0000313" key="2">
    <source>
        <dbReference type="Proteomes" id="UP000188268"/>
    </source>
</evidence>
<protein>
    <submittedName>
        <fullName evidence="1">Uncharacterized protein</fullName>
    </submittedName>
</protein>
<gene>
    <name evidence="1" type="ORF">CCACVL1_12370</name>
</gene>
<dbReference type="AlphaFoldDB" id="A0A1R3IG49"/>
<reference evidence="1 2" key="1">
    <citation type="submission" date="2013-09" db="EMBL/GenBank/DDBJ databases">
        <title>Corchorus capsularis genome sequencing.</title>
        <authorList>
            <person name="Alam M."/>
            <person name="Haque M.S."/>
            <person name="Islam M.S."/>
            <person name="Emdad E.M."/>
            <person name="Islam M.M."/>
            <person name="Ahmed B."/>
            <person name="Halim A."/>
            <person name="Hossen Q.M.M."/>
            <person name="Hossain M.Z."/>
            <person name="Ahmed R."/>
            <person name="Khan M.M."/>
            <person name="Islam R."/>
            <person name="Rashid M.M."/>
            <person name="Khan S.A."/>
            <person name="Rahman M.S."/>
            <person name="Alam M."/>
        </authorList>
    </citation>
    <scope>NUCLEOTIDE SEQUENCE [LARGE SCALE GENOMIC DNA]</scope>
    <source>
        <strain evidence="2">cv. CVL-1</strain>
        <tissue evidence="1">Whole seedling</tissue>
    </source>
</reference>
<accession>A0A1R3IG49</accession>
<dbReference type="EMBL" id="AWWV01010128">
    <property type="protein sequence ID" value="OMO81547.1"/>
    <property type="molecule type" value="Genomic_DNA"/>
</dbReference>
<evidence type="ECO:0000313" key="1">
    <source>
        <dbReference type="EMBL" id="OMO81547.1"/>
    </source>
</evidence>
<sequence length="19" mass="2131">MAWSSSRVPCRSTRPLSLP</sequence>